<gene>
    <name evidence="7" type="ORF">B0I35DRAFT_63806</name>
</gene>
<dbReference type="GO" id="GO:0019239">
    <property type="term" value="F:deaminase activity"/>
    <property type="evidence" value="ECO:0007669"/>
    <property type="project" value="TreeGrafter"/>
</dbReference>
<dbReference type="Proteomes" id="UP000813444">
    <property type="component" value="Unassembled WGS sequence"/>
</dbReference>
<keyword evidence="8" id="KW-1185">Reference proteome</keyword>
<evidence type="ECO:0000256" key="2">
    <source>
        <dbReference type="ARBA" id="ARBA00022723"/>
    </source>
</evidence>
<reference evidence="7" key="1">
    <citation type="journal article" date="2021" name="Nat. Commun.">
        <title>Genetic determinants of endophytism in the Arabidopsis root mycobiome.</title>
        <authorList>
            <person name="Mesny F."/>
            <person name="Miyauchi S."/>
            <person name="Thiergart T."/>
            <person name="Pickel B."/>
            <person name="Atanasova L."/>
            <person name="Karlsson M."/>
            <person name="Huettel B."/>
            <person name="Barry K.W."/>
            <person name="Haridas S."/>
            <person name="Chen C."/>
            <person name="Bauer D."/>
            <person name="Andreopoulos W."/>
            <person name="Pangilinan J."/>
            <person name="LaButti K."/>
            <person name="Riley R."/>
            <person name="Lipzen A."/>
            <person name="Clum A."/>
            <person name="Drula E."/>
            <person name="Henrissat B."/>
            <person name="Kohler A."/>
            <person name="Grigoriev I.V."/>
            <person name="Martin F.M."/>
            <person name="Hacquard S."/>
        </authorList>
    </citation>
    <scope>NUCLEOTIDE SEQUENCE</scope>
    <source>
        <strain evidence="7">MPI-CAGE-CH-0235</strain>
    </source>
</reference>
<dbReference type="Gene3D" id="3.20.20.140">
    <property type="entry name" value="Metal-dependent hydrolases"/>
    <property type="match status" value="1"/>
</dbReference>
<name>A0A8K0SLX0_9HYPO</name>
<comment type="cofactor">
    <cofactor evidence="1">
        <name>Zn(2+)</name>
        <dbReference type="ChEBI" id="CHEBI:29105"/>
    </cofactor>
</comment>
<dbReference type="AlphaFoldDB" id="A0A8K0SLX0"/>
<proteinExistence type="predicted"/>
<feature type="domain" description="Amidohydrolase-related" evidence="6">
    <location>
        <begin position="82"/>
        <end position="439"/>
    </location>
</feature>
<accession>A0A8K0SLX0</accession>
<dbReference type="SUPFAM" id="SSF51556">
    <property type="entry name" value="Metallo-dependent hydrolases"/>
    <property type="match status" value="1"/>
</dbReference>
<sequence>MRSSLLPAATAVGLCAGLASASSKLFHGGTIIAYDSGSESIRVVRDGSLLVTDDRIAGIFDESPANGTLPSGTERIDVSGQIISPGFVDTHRHGWQTAYKTIGSNTTLGQYVGRYGEFASAAYWTAEDVYNSQLAGLYEALNAGVTTNLDHAHHTWSNATAYAGLNASIDSGARVFWAYTIHPLQTVDFSLSEQLANFRDIAESRIWEDSPTELAVAFDFWSQLDSETIEEIVSTIKAANVSALTAHSVSGPFGFVNVPSTVHSYGILNTSLPVVFSHGSFLPAVDAQLLRQTNQFISITPESEMHYGHTHEESFYLQDQAAIGVDTHFTFSTDILTQARFWLQHVRYRFFTEVAKRYEEPATSPMSVSQAFKLATRYGGLALRRPDLGVIEEGAKADLIVWNARESPALLGWNDPVAAVMLHASVGDILHVTVDGEFVKRDGKLTAENYQAVRQEFLKTAKRIQDIWRDTPYPVAEGPNFAGFEQVPTRQVDIQRGAGTGYGELFIE</sequence>
<organism evidence="7 8">
    <name type="scientific">Stachybotrys elegans</name>
    <dbReference type="NCBI Taxonomy" id="80388"/>
    <lineage>
        <taxon>Eukaryota</taxon>
        <taxon>Fungi</taxon>
        <taxon>Dikarya</taxon>
        <taxon>Ascomycota</taxon>
        <taxon>Pezizomycotina</taxon>
        <taxon>Sordariomycetes</taxon>
        <taxon>Hypocreomycetidae</taxon>
        <taxon>Hypocreales</taxon>
        <taxon>Stachybotryaceae</taxon>
        <taxon>Stachybotrys</taxon>
    </lineage>
</organism>
<evidence type="ECO:0000313" key="8">
    <source>
        <dbReference type="Proteomes" id="UP000813444"/>
    </source>
</evidence>
<dbReference type="GO" id="GO:0005829">
    <property type="term" value="C:cytosol"/>
    <property type="evidence" value="ECO:0007669"/>
    <property type="project" value="TreeGrafter"/>
</dbReference>
<dbReference type="OrthoDB" id="194468at2759"/>
<dbReference type="InterPro" id="IPR011059">
    <property type="entry name" value="Metal-dep_hydrolase_composite"/>
</dbReference>
<evidence type="ECO:0000256" key="4">
    <source>
        <dbReference type="ARBA" id="ARBA00022833"/>
    </source>
</evidence>
<feature type="chain" id="PRO_5035425338" description="Amidohydrolase-related domain-containing protein" evidence="5">
    <location>
        <begin position="22"/>
        <end position="508"/>
    </location>
</feature>
<dbReference type="InterPro" id="IPR051607">
    <property type="entry name" value="Metallo-dep_hydrolases"/>
</dbReference>
<keyword evidence="5" id="KW-0732">Signal</keyword>
<dbReference type="Pfam" id="PF01979">
    <property type="entry name" value="Amidohydro_1"/>
    <property type="match status" value="1"/>
</dbReference>
<keyword evidence="2" id="KW-0479">Metal-binding</keyword>
<dbReference type="EMBL" id="JAGPNK010000011">
    <property type="protein sequence ID" value="KAH7311391.1"/>
    <property type="molecule type" value="Genomic_DNA"/>
</dbReference>
<evidence type="ECO:0000256" key="5">
    <source>
        <dbReference type="SAM" id="SignalP"/>
    </source>
</evidence>
<dbReference type="GO" id="GO:0046872">
    <property type="term" value="F:metal ion binding"/>
    <property type="evidence" value="ECO:0007669"/>
    <property type="project" value="UniProtKB-KW"/>
</dbReference>
<evidence type="ECO:0000256" key="3">
    <source>
        <dbReference type="ARBA" id="ARBA00022801"/>
    </source>
</evidence>
<comment type="caution">
    <text evidence="7">The sequence shown here is derived from an EMBL/GenBank/DDBJ whole genome shotgun (WGS) entry which is preliminary data.</text>
</comment>
<dbReference type="InterPro" id="IPR032466">
    <property type="entry name" value="Metal_Hydrolase"/>
</dbReference>
<protein>
    <recommendedName>
        <fullName evidence="6">Amidohydrolase-related domain-containing protein</fullName>
    </recommendedName>
</protein>
<dbReference type="PANTHER" id="PTHR11271:SF37">
    <property type="entry name" value="FAMILY PROTEIN, PUTATIVE (AFU_ORTHOLOGUE AFUA_4G00460)-RELATED"/>
    <property type="match status" value="1"/>
</dbReference>
<dbReference type="InterPro" id="IPR006680">
    <property type="entry name" value="Amidohydro-rel"/>
</dbReference>
<evidence type="ECO:0000256" key="1">
    <source>
        <dbReference type="ARBA" id="ARBA00001947"/>
    </source>
</evidence>
<dbReference type="PANTHER" id="PTHR11271">
    <property type="entry name" value="GUANINE DEAMINASE"/>
    <property type="match status" value="1"/>
</dbReference>
<evidence type="ECO:0000313" key="7">
    <source>
        <dbReference type="EMBL" id="KAH7311391.1"/>
    </source>
</evidence>
<keyword evidence="3" id="KW-0378">Hydrolase</keyword>
<dbReference type="SUPFAM" id="SSF51338">
    <property type="entry name" value="Composite domain of metallo-dependent hydrolases"/>
    <property type="match status" value="1"/>
</dbReference>
<evidence type="ECO:0000259" key="6">
    <source>
        <dbReference type="Pfam" id="PF01979"/>
    </source>
</evidence>
<feature type="signal peptide" evidence="5">
    <location>
        <begin position="1"/>
        <end position="21"/>
    </location>
</feature>
<keyword evidence="4" id="KW-0862">Zinc</keyword>
<dbReference type="Gene3D" id="2.30.40.10">
    <property type="entry name" value="Urease, subunit C, domain 1"/>
    <property type="match status" value="1"/>
</dbReference>